<dbReference type="EMBL" id="JAPUFD010000008">
    <property type="protein sequence ID" value="MDI1488913.1"/>
    <property type="molecule type" value="Genomic_DNA"/>
</dbReference>
<dbReference type="InterPro" id="IPR042326">
    <property type="entry name" value="Ctk3"/>
</dbReference>
<evidence type="ECO:0000313" key="3">
    <source>
        <dbReference type="Proteomes" id="UP001161017"/>
    </source>
</evidence>
<accession>A0AA43TUV2</accession>
<dbReference type="AlphaFoldDB" id="A0AA43TUV2"/>
<organism evidence="2 3">
    <name type="scientific">Ramalina farinacea</name>
    <dbReference type="NCBI Taxonomy" id="258253"/>
    <lineage>
        <taxon>Eukaryota</taxon>
        <taxon>Fungi</taxon>
        <taxon>Dikarya</taxon>
        <taxon>Ascomycota</taxon>
        <taxon>Pezizomycotina</taxon>
        <taxon>Lecanoromycetes</taxon>
        <taxon>OSLEUM clade</taxon>
        <taxon>Lecanoromycetidae</taxon>
        <taxon>Lecanorales</taxon>
        <taxon>Lecanorineae</taxon>
        <taxon>Ramalinaceae</taxon>
        <taxon>Ramalina</taxon>
    </lineage>
</organism>
<dbReference type="PROSITE" id="PS51391">
    <property type="entry name" value="CID"/>
    <property type="match status" value="1"/>
</dbReference>
<dbReference type="GO" id="GO:0045943">
    <property type="term" value="P:positive regulation of transcription by RNA polymerase I"/>
    <property type="evidence" value="ECO:0007669"/>
    <property type="project" value="TreeGrafter"/>
</dbReference>
<dbReference type="GO" id="GO:0070692">
    <property type="term" value="C:CTDK-1 complex"/>
    <property type="evidence" value="ECO:0007669"/>
    <property type="project" value="InterPro"/>
</dbReference>
<reference evidence="2" key="1">
    <citation type="journal article" date="2023" name="Genome Biol. Evol.">
        <title>First Whole Genome Sequence and Flow Cytometry Genome Size Data for the Lichen-Forming Fungus Ramalina farinacea (Ascomycota).</title>
        <authorList>
            <person name="Llewellyn T."/>
            <person name="Mian S."/>
            <person name="Hill R."/>
            <person name="Leitch I.J."/>
            <person name="Gaya E."/>
        </authorList>
    </citation>
    <scope>NUCLEOTIDE SEQUENCE</scope>
    <source>
        <strain evidence="2">LIQ254RAFAR</strain>
    </source>
</reference>
<comment type="caution">
    <text evidence="2">The sequence shown here is derived from an EMBL/GenBank/DDBJ whole genome shotgun (WGS) entry which is preliminary data.</text>
</comment>
<name>A0AA43TUV2_9LECA</name>
<dbReference type="InterPro" id="IPR024637">
    <property type="entry name" value="Ctk3_C"/>
</dbReference>
<evidence type="ECO:0000259" key="1">
    <source>
        <dbReference type="PROSITE" id="PS51391"/>
    </source>
</evidence>
<dbReference type="InterPro" id="IPR006569">
    <property type="entry name" value="CID_dom"/>
</dbReference>
<dbReference type="PANTHER" id="PTHR28291">
    <property type="entry name" value="CTD KINASE SUBUNIT GAMMA"/>
    <property type="match status" value="1"/>
</dbReference>
<dbReference type="FunFam" id="1.25.40.90:FF:000032">
    <property type="entry name" value="CTD kinase subunit gamma"/>
    <property type="match status" value="1"/>
</dbReference>
<dbReference type="InterPro" id="IPR024638">
    <property type="entry name" value="Ctk3_N"/>
</dbReference>
<protein>
    <recommendedName>
        <fullName evidence="1">CID domain-containing protein</fullName>
    </recommendedName>
</protein>
<proteinExistence type="predicted"/>
<dbReference type="GO" id="GO:0032786">
    <property type="term" value="P:positive regulation of DNA-templated transcription, elongation"/>
    <property type="evidence" value="ECO:0007669"/>
    <property type="project" value="InterPro"/>
</dbReference>
<gene>
    <name evidence="2" type="ORF">OHK93_008190</name>
</gene>
<dbReference type="InterPro" id="IPR008942">
    <property type="entry name" value="ENTH_VHS"/>
</dbReference>
<feature type="domain" description="CID" evidence="1">
    <location>
        <begin position="3"/>
        <end position="156"/>
    </location>
</feature>
<dbReference type="PANTHER" id="PTHR28291:SF1">
    <property type="entry name" value="CTD KINASE SUBUNIT GAMMA"/>
    <property type="match status" value="1"/>
</dbReference>
<evidence type="ECO:0000313" key="2">
    <source>
        <dbReference type="EMBL" id="MDI1488913.1"/>
    </source>
</evidence>
<dbReference type="Proteomes" id="UP001161017">
    <property type="component" value="Unassembled WGS sequence"/>
</dbReference>
<dbReference type="Pfam" id="PF12243">
    <property type="entry name" value="CTK3"/>
    <property type="match status" value="1"/>
</dbReference>
<dbReference type="Pfam" id="PF12350">
    <property type="entry name" value="CTK3_C"/>
    <property type="match status" value="1"/>
</dbReference>
<dbReference type="Gene3D" id="1.25.40.90">
    <property type="match status" value="1"/>
</dbReference>
<sequence>MSDPFEVRMRFTSQLQHLNASVNSSQKAAHYALKYKEQDEDLHSCILEQLERSSMNTRANIMYFIEHLCDMAQRENHVEYVRMMQRDILRVVDAVAPADGSGAANVKIVRKVSFLHRASGRGEILKQGQVLSGLQNKTILLPATVQEIEDGLKERDTLSGANPDLSPASPSLVNAPHAPGHDDTVAHAAARPNGISTRLDKRQIEQRIEEDRERHKRLREDIWAVGGEENPDDEFDKLWDEISSLGSDDYLQAEEEAEERRLALEMN</sequence>
<keyword evidence="3" id="KW-1185">Reference proteome</keyword>